<dbReference type="AlphaFoldDB" id="A0A926I9P1"/>
<accession>A0A926I9P1</accession>
<organism evidence="3 4">
    <name type="scientific">Zhenhengia yiwuensis</name>
    <dbReference type="NCBI Taxonomy" id="2763666"/>
    <lineage>
        <taxon>Bacteria</taxon>
        <taxon>Bacillati</taxon>
        <taxon>Bacillota</taxon>
        <taxon>Clostridia</taxon>
        <taxon>Lachnospirales</taxon>
        <taxon>Lachnospiraceae</taxon>
        <taxon>Zhenhengia</taxon>
    </lineage>
</organism>
<sequence length="79" mass="9167">MTNRELAVKIEQLTKRLEEIEKKKEHEKALYSVEEVAKRLGVTREAVYQMIKRQEIPAIKFGTIKIRAVDIEKIVGSTL</sequence>
<keyword evidence="1" id="KW-0175">Coiled coil</keyword>
<dbReference type="Pfam" id="PF12728">
    <property type="entry name" value="HTH_17"/>
    <property type="match status" value="1"/>
</dbReference>
<reference evidence="3" key="1">
    <citation type="submission" date="2020-08" db="EMBL/GenBank/DDBJ databases">
        <title>Genome public.</title>
        <authorList>
            <person name="Liu C."/>
            <person name="Sun Q."/>
        </authorList>
    </citation>
    <scope>NUCLEOTIDE SEQUENCE</scope>
    <source>
        <strain evidence="3">NSJ-12</strain>
    </source>
</reference>
<dbReference type="GO" id="GO:0003677">
    <property type="term" value="F:DNA binding"/>
    <property type="evidence" value="ECO:0007669"/>
    <property type="project" value="InterPro"/>
</dbReference>
<dbReference type="RefSeq" id="WP_249332891.1">
    <property type="nucleotide sequence ID" value="NZ_JACRSY010000015.1"/>
</dbReference>
<name>A0A926I9P1_9FIRM</name>
<evidence type="ECO:0000313" key="4">
    <source>
        <dbReference type="Proteomes" id="UP000655830"/>
    </source>
</evidence>
<evidence type="ECO:0000256" key="1">
    <source>
        <dbReference type="SAM" id="Coils"/>
    </source>
</evidence>
<dbReference type="Proteomes" id="UP000655830">
    <property type="component" value="Unassembled WGS sequence"/>
</dbReference>
<keyword evidence="4" id="KW-1185">Reference proteome</keyword>
<evidence type="ECO:0000313" key="3">
    <source>
        <dbReference type="EMBL" id="MBC8579995.1"/>
    </source>
</evidence>
<dbReference type="InterPro" id="IPR010093">
    <property type="entry name" value="SinI_DNA-bd"/>
</dbReference>
<dbReference type="EMBL" id="JACRSY010000015">
    <property type="protein sequence ID" value="MBC8579995.1"/>
    <property type="molecule type" value="Genomic_DNA"/>
</dbReference>
<dbReference type="Gene3D" id="1.10.260.40">
    <property type="entry name" value="lambda repressor-like DNA-binding domains"/>
    <property type="match status" value="1"/>
</dbReference>
<dbReference type="InterPro" id="IPR041657">
    <property type="entry name" value="HTH_17"/>
</dbReference>
<dbReference type="NCBIfam" id="TIGR01764">
    <property type="entry name" value="excise"/>
    <property type="match status" value="1"/>
</dbReference>
<feature type="coiled-coil region" evidence="1">
    <location>
        <begin position="3"/>
        <end position="30"/>
    </location>
</feature>
<proteinExistence type="predicted"/>
<comment type="caution">
    <text evidence="3">The sequence shown here is derived from an EMBL/GenBank/DDBJ whole genome shotgun (WGS) entry which is preliminary data.</text>
</comment>
<protein>
    <submittedName>
        <fullName evidence="3">Helix-turn-helix domain-containing protein</fullName>
    </submittedName>
</protein>
<evidence type="ECO:0000259" key="2">
    <source>
        <dbReference type="Pfam" id="PF12728"/>
    </source>
</evidence>
<dbReference type="InterPro" id="IPR010982">
    <property type="entry name" value="Lambda_DNA-bd_dom_sf"/>
</dbReference>
<feature type="domain" description="Helix-turn-helix" evidence="2">
    <location>
        <begin position="30"/>
        <end position="73"/>
    </location>
</feature>
<gene>
    <name evidence="3" type="ORF">H8718_10715</name>
</gene>